<gene>
    <name evidence="1" type="ORF">QJV27_01640</name>
</gene>
<evidence type="ECO:0000313" key="2">
    <source>
        <dbReference type="Proteomes" id="UP001431634"/>
    </source>
</evidence>
<organism evidence="1 2">
    <name type="scientific">Commensalibacter oyaizuii</name>
    <dbReference type="NCBI Taxonomy" id="3043873"/>
    <lineage>
        <taxon>Bacteria</taxon>
        <taxon>Pseudomonadati</taxon>
        <taxon>Pseudomonadota</taxon>
        <taxon>Alphaproteobacteria</taxon>
        <taxon>Acetobacterales</taxon>
        <taxon>Acetobacteraceae</taxon>
    </lineage>
</organism>
<keyword evidence="2" id="KW-1185">Reference proteome</keyword>
<evidence type="ECO:0000313" key="1">
    <source>
        <dbReference type="EMBL" id="MDI2090094.1"/>
    </source>
</evidence>
<protein>
    <submittedName>
        <fullName evidence="1">DUF1150 family protein</fullName>
    </submittedName>
</protein>
<comment type="caution">
    <text evidence="1">The sequence shown here is derived from an EMBL/GenBank/DDBJ whole genome shotgun (WGS) entry which is preliminary data.</text>
</comment>
<dbReference type="Pfam" id="PF06620">
    <property type="entry name" value="DUF1150"/>
    <property type="match status" value="1"/>
</dbReference>
<dbReference type="Proteomes" id="UP001431634">
    <property type="component" value="Unassembled WGS sequence"/>
</dbReference>
<sequence>MDKKIADDKTKLIAAKGNELIVDVHNLTEDQLKALGVSQLAYVKTIMINGEQAFAIHAADGTPVAVTDNAKTAYAAIVQYEMLPTMVH</sequence>
<dbReference type="EMBL" id="JASBAO010000001">
    <property type="protein sequence ID" value="MDI2090094.1"/>
    <property type="molecule type" value="Genomic_DNA"/>
</dbReference>
<reference evidence="1" key="1">
    <citation type="submission" date="2023-05" db="EMBL/GenBank/DDBJ databases">
        <title>Whole genome sequence of Commensalibacter sp.</title>
        <authorList>
            <person name="Charoenyingcharoen P."/>
            <person name="Yukphan P."/>
        </authorList>
    </citation>
    <scope>NUCLEOTIDE SEQUENCE</scope>
    <source>
        <strain evidence="1">TBRC 16381</strain>
    </source>
</reference>
<accession>A0ABT6PZ11</accession>
<dbReference type="InterPro" id="IPR009531">
    <property type="entry name" value="DUF1150"/>
</dbReference>
<name>A0ABT6PZ11_9PROT</name>
<dbReference type="RefSeq" id="WP_281447246.1">
    <property type="nucleotide sequence ID" value="NZ_JASBAO010000001.1"/>
</dbReference>
<proteinExistence type="predicted"/>